<feature type="chain" id="PRO_5031501285" description="Htaa domain-containing protein" evidence="2">
    <location>
        <begin position="29"/>
        <end position="245"/>
    </location>
</feature>
<dbReference type="AlphaFoldDB" id="A0A7Z8JYA5"/>
<sequence>MTPTPLRALAAAALAAAAALTAAGPAAAAPQVVVAGEGGQPVAAADAPTSVQVSGTGFQSVPGGFGGVYVLFGWVDPASGDGWRPSAGGASGVQYRYAVDVQGQENAGYQRFVAFPGSTTAVEANGGEVAEDGSWSTDLTIPGATLTALDADGGTVEVDCRTVTCGVITIGAHGVANANNESFTPVSFDGAAAADGATAAPDAEPTATADPGTEPTAEVTAVAAPADAGAAGGGSGAAPWVVAGS</sequence>
<feature type="compositionally biased region" description="Low complexity" evidence="1">
    <location>
        <begin position="195"/>
        <end position="229"/>
    </location>
</feature>
<feature type="region of interest" description="Disordered" evidence="1">
    <location>
        <begin position="195"/>
        <end position="245"/>
    </location>
</feature>
<reference evidence="3 4" key="1">
    <citation type="submission" date="2019-05" db="EMBL/GenBank/DDBJ databases">
        <title>Genome sequence of Cellulomonas hominis strain CS1.</title>
        <authorList>
            <person name="Belmont J."/>
            <person name="Maclea K.S."/>
        </authorList>
    </citation>
    <scope>NUCLEOTIDE SEQUENCE [LARGE SCALE GENOMIC DNA]</scope>
    <source>
        <strain evidence="3 4">CS1</strain>
    </source>
</reference>
<evidence type="ECO:0000313" key="4">
    <source>
        <dbReference type="Proteomes" id="UP000308121"/>
    </source>
</evidence>
<dbReference type="Proteomes" id="UP000308121">
    <property type="component" value="Unassembled WGS sequence"/>
</dbReference>
<dbReference type="Gene3D" id="2.60.40.230">
    <property type="entry name" value="Neocarzinostatin-like"/>
    <property type="match status" value="1"/>
</dbReference>
<evidence type="ECO:0000256" key="1">
    <source>
        <dbReference type="SAM" id="MobiDB-lite"/>
    </source>
</evidence>
<evidence type="ECO:0000313" key="3">
    <source>
        <dbReference type="EMBL" id="TKR22586.1"/>
    </source>
</evidence>
<feature type="non-terminal residue" evidence="3">
    <location>
        <position position="245"/>
    </location>
</feature>
<protein>
    <recommendedName>
        <fullName evidence="5">Htaa domain-containing protein</fullName>
    </recommendedName>
</protein>
<keyword evidence="2" id="KW-0732">Signal</keyword>
<evidence type="ECO:0008006" key="5">
    <source>
        <dbReference type="Google" id="ProtNLM"/>
    </source>
</evidence>
<dbReference type="EMBL" id="SZYE01000164">
    <property type="protein sequence ID" value="TKR22586.1"/>
    <property type="molecule type" value="Genomic_DNA"/>
</dbReference>
<proteinExistence type="predicted"/>
<gene>
    <name evidence="3" type="ORF">FA014_15675</name>
</gene>
<name>A0A7Z8JYA5_9CELL</name>
<comment type="caution">
    <text evidence="3">The sequence shown here is derived from an EMBL/GenBank/DDBJ whole genome shotgun (WGS) entry which is preliminary data.</text>
</comment>
<accession>A0A7Z8JYA5</accession>
<feature type="signal peptide" evidence="2">
    <location>
        <begin position="1"/>
        <end position="28"/>
    </location>
</feature>
<evidence type="ECO:0000256" key="2">
    <source>
        <dbReference type="SAM" id="SignalP"/>
    </source>
</evidence>
<organism evidence="3 4">
    <name type="scientific">Cellulomonas hominis</name>
    <dbReference type="NCBI Taxonomy" id="156981"/>
    <lineage>
        <taxon>Bacteria</taxon>
        <taxon>Bacillati</taxon>
        <taxon>Actinomycetota</taxon>
        <taxon>Actinomycetes</taxon>
        <taxon>Micrococcales</taxon>
        <taxon>Cellulomonadaceae</taxon>
        <taxon>Cellulomonas</taxon>
    </lineage>
</organism>